<feature type="binding site" evidence="12">
    <location>
        <position position="387"/>
    </location>
    <ligand>
        <name>Zn(2+)</name>
        <dbReference type="ChEBI" id="CHEBI:29105"/>
    </ligand>
</feature>
<feature type="binding site" evidence="12">
    <location>
        <position position="408"/>
    </location>
    <ligand>
        <name>Zn(2+)</name>
        <dbReference type="ChEBI" id="CHEBI:29105"/>
    </ligand>
</feature>
<dbReference type="OrthoDB" id="420264at2759"/>
<feature type="domain" description="Deacetylase sirtuin-type" evidence="14">
    <location>
        <begin position="249"/>
        <end position="571"/>
    </location>
</feature>
<dbReference type="GO" id="GO:0046970">
    <property type="term" value="F:histone H4K16 deacetylase activity, NAD-dependent"/>
    <property type="evidence" value="ECO:0007669"/>
    <property type="project" value="TreeGrafter"/>
</dbReference>
<keyword evidence="16" id="KW-1185">Reference proteome</keyword>
<dbReference type="PANTHER" id="PTHR11085:SF9">
    <property type="entry name" value="NAD-DEPENDENT PROTEIN DEACETYLASE SIRTUIN-1"/>
    <property type="match status" value="1"/>
</dbReference>
<dbReference type="InterPro" id="IPR003000">
    <property type="entry name" value="Sirtuin"/>
</dbReference>
<dbReference type="InterPro" id="IPR026590">
    <property type="entry name" value="Ssirtuin_cat_dom"/>
</dbReference>
<dbReference type="InterPro" id="IPR029035">
    <property type="entry name" value="DHS-like_NAD/FAD-binding_dom"/>
</dbReference>
<dbReference type="Gene3D" id="3.40.50.1220">
    <property type="entry name" value="TPP-binding domain"/>
    <property type="match status" value="1"/>
</dbReference>
<dbReference type="KEGG" id="vpo:Kpol_479p29"/>
<evidence type="ECO:0000256" key="10">
    <source>
        <dbReference type="ARBA" id="ARBA00023163"/>
    </source>
</evidence>
<dbReference type="InterPro" id="IPR050134">
    <property type="entry name" value="NAD-dep_sirtuin_deacylases"/>
</dbReference>
<dbReference type="GO" id="GO:0070403">
    <property type="term" value="F:NAD+ binding"/>
    <property type="evidence" value="ECO:0007669"/>
    <property type="project" value="InterPro"/>
</dbReference>
<reference evidence="15 16" key="1">
    <citation type="journal article" date="2007" name="Proc. Natl. Acad. Sci. U.S.A.">
        <title>Independent sorting-out of thousands of duplicated gene pairs in two yeast species descended from a whole-genome duplication.</title>
        <authorList>
            <person name="Scannell D.R."/>
            <person name="Frank A.C."/>
            <person name="Conant G.C."/>
            <person name="Byrne K.P."/>
            <person name="Woolfit M."/>
            <person name="Wolfe K.H."/>
        </authorList>
    </citation>
    <scope>NUCLEOTIDE SEQUENCE [LARGE SCALE GENOMIC DNA]</scope>
    <source>
        <strain evidence="16">ATCC 22028 / DSM 70294 / BCRC 21397 / CBS 2163 / NBRC 10782 / NRRL Y-8283 / UCD 57-17</strain>
    </source>
</reference>
<dbReference type="AlphaFoldDB" id="A7TQE2"/>
<dbReference type="InterPro" id="IPR026591">
    <property type="entry name" value="Sirtuin_cat_small_dom_sf"/>
</dbReference>
<evidence type="ECO:0000256" key="4">
    <source>
        <dbReference type="ARBA" id="ARBA00022491"/>
    </source>
</evidence>
<keyword evidence="9" id="KW-0520">NAD</keyword>
<name>A7TQE2_VANPO</name>
<accession>A7TQE2</accession>
<organism evidence="16">
    <name type="scientific">Vanderwaltozyma polyspora (strain ATCC 22028 / DSM 70294 / BCRC 21397 / CBS 2163 / NBRC 10782 / NRRL Y-8283 / UCD 57-17)</name>
    <name type="common">Kluyveromyces polysporus</name>
    <dbReference type="NCBI Taxonomy" id="436907"/>
    <lineage>
        <taxon>Eukaryota</taxon>
        <taxon>Fungi</taxon>
        <taxon>Dikarya</taxon>
        <taxon>Ascomycota</taxon>
        <taxon>Saccharomycotina</taxon>
        <taxon>Saccharomycetes</taxon>
        <taxon>Saccharomycetales</taxon>
        <taxon>Saccharomycetaceae</taxon>
        <taxon>Vanderwaltozyma</taxon>
    </lineage>
</organism>
<dbReference type="Pfam" id="PF02146">
    <property type="entry name" value="SIR2"/>
    <property type="match status" value="1"/>
</dbReference>
<protein>
    <recommendedName>
        <fullName evidence="14">Deacetylase sirtuin-type domain-containing protein</fullName>
    </recommendedName>
</protein>
<dbReference type="Pfam" id="PF04574">
    <property type="entry name" value="DUF592"/>
    <property type="match status" value="1"/>
</dbReference>
<dbReference type="GO" id="GO:0046872">
    <property type="term" value="F:metal ion binding"/>
    <property type="evidence" value="ECO:0007669"/>
    <property type="project" value="UniProtKB-KW"/>
</dbReference>
<evidence type="ECO:0000256" key="2">
    <source>
        <dbReference type="ARBA" id="ARBA00004123"/>
    </source>
</evidence>
<dbReference type="InterPro" id="IPR007654">
    <property type="entry name" value="NAD-dep_histone_deAcase_SIR2_N"/>
</dbReference>
<dbReference type="RefSeq" id="XP_001643399.1">
    <property type="nucleotide sequence ID" value="XM_001643349.1"/>
</dbReference>
<dbReference type="eggNOG" id="KOG2684">
    <property type="taxonomic scope" value="Eukaryota"/>
</dbReference>
<keyword evidence="5" id="KW-0808">Transferase</keyword>
<dbReference type="Proteomes" id="UP000000267">
    <property type="component" value="Unassembled WGS sequence"/>
</dbReference>
<keyword evidence="6 12" id="KW-0479">Metal-binding</keyword>
<feature type="binding site" evidence="12">
    <location>
        <position position="411"/>
    </location>
    <ligand>
        <name>Zn(2+)</name>
        <dbReference type="ChEBI" id="CHEBI:29105"/>
    </ligand>
</feature>
<dbReference type="PROSITE" id="PS50305">
    <property type="entry name" value="SIRTUIN"/>
    <property type="match status" value="1"/>
</dbReference>
<evidence type="ECO:0000256" key="5">
    <source>
        <dbReference type="ARBA" id="ARBA00022679"/>
    </source>
</evidence>
<dbReference type="OMA" id="SNCENNG"/>
<dbReference type="STRING" id="436907.A7TQE2"/>
<keyword evidence="7 12" id="KW-0862">Zinc</keyword>
<keyword evidence="10" id="KW-0804">Transcription</keyword>
<keyword evidence="4" id="KW-0678">Repressor</keyword>
<dbReference type="EMBL" id="DS480456">
    <property type="protein sequence ID" value="EDO15541.1"/>
    <property type="molecule type" value="Genomic_DNA"/>
</dbReference>
<comment type="cofactor">
    <cofactor evidence="1">
        <name>Zn(2+)</name>
        <dbReference type="ChEBI" id="CHEBI:29105"/>
    </cofactor>
</comment>
<evidence type="ECO:0000313" key="16">
    <source>
        <dbReference type="Proteomes" id="UP000000267"/>
    </source>
</evidence>
<evidence type="ECO:0000256" key="12">
    <source>
        <dbReference type="PROSITE-ProRule" id="PRU00236"/>
    </source>
</evidence>
<evidence type="ECO:0000256" key="7">
    <source>
        <dbReference type="ARBA" id="ARBA00022833"/>
    </source>
</evidence>
<dbReference type="HOGENOM" id="CLU_023643_5_0_1"/>
<feature type="compositionally biased region" description="Low complexity" evidence="13">
    <location>
        <begin position="458"/>
        <end position="468"/>
    </location>
</feature>
<evidence type="ECO:0000256" key="8">
    <source>
        <dbReference type="ARBA" id="ARBA00023015"/>
    </source>
</evidence>
<dbReference type="GeneID" id="5543612"/>
<feature type="active site" description="Proton acceptor" evidence="12">
    <location>
        <position position="376"/>
    </location>
</feature>
<sequence>MDDNLISDAMKQSFYARNHHSGDGDDDVTLNKGDGGRDIVDGVVLKSNKRPRDPVLMPLSSTGGFKDLVVDGPMSSSIVIDVNTAKVSDLESETSSSSSNEMYIDVDDDDGFLKKVVQNAKPVIIGKNLNTGKFIIHPFDKDETLTAKFYLKKFGLRQFLEAYLPDELTSLHLYYLIKLLGYELKDQQLLNLISSIIDVSLDYNSADGVDNKSLIIYNNFNDPLKKEFIARILKDFQSVISRVIHTPLRRPHYMTIEKFIAKLKSAKKIIVLTGAGISTSLGIPDFRSSEGFYSKLRNLGLDDPQDVFNLQIFRENPSVFYNIAYMVLPPENIFSPLHSFLKLLQDKDKLLRNYTQNIDNLESYAGIKPEKMVQCHGSFATASCFSCHLNVPGEKIFNSIRKVTLPLCPVCYDKRQYLFSIGNNKKDQEIENESDNEKESHDNKENHNDDDNDDDNDALNSSLSESSYSDPDMYVAKSFGVMKPDITFFGEPLPDKFHNSIEKDVKGCDLLICIGTSLKVSPVSDIVNMVPQHVPQILINKDPIRHCNFDLSLLGYCDDIAAYISKLCDWKIDHPKWNDLSKQEFKNEKLQEGMYNISKSDA</sequence>
<feature type="binding site" evidence="12">
    <location>
        <position position="384"/>
    </location>
    <ligand>
        <name>Zn(2+)</name>
        <dbReference type="ChEBI" id="CHEBI:29105"/>
    </ligand>
</feature>
<dbReference type="PANTHER" id="PTHR11085">
    <property type="entry name" value="NAD-DEPENDENT PROTEIN DEACYLASE SIRTUIN-5, MITOCHONDRIAL-RELATED"/>
    <property type="match status" value="1"/>
</dbReference>
<dbReference type="Gene3D" id="1.20.120.1710">
    <property type="match status" value="1"/>
</dbReference>
<evidence type="ECO:0000256" key="13">
    <source>
        <dbReference type="SAM" id="MobiDB-lite"/>
    </source>
</evidence>
<evidence type="ECO:0000256" key="1">
    <source>
        <dbReference type="ARBA" id="ARBA00001947"/>
    </source>
</evidence>
<gene>
    <name evidence="15" type="ORF">Kpol_479p29</name>
</gene>
<dbReference type="PhylomeDB" id="A7TQE2"/>
<keyword evidence="11" id="KW-0539">Nucleus</keyword>
<comment type="subcellular location">
    <subcellularLocation>
        <location evidence="2">Nucleus</location>
    </subcellularLocation>
</comment>
<evidence type="ECO:0000259" key="14">
    <source>
        <dbReference type="PROSITE" id="PS50305"/>
    </source>
</evidence>
<evidence type="ECO:0000256" key="11">
    <source>
        <dbReference type="ARBA" id="ARBA00023242"/>
    </source>
</evidence>
<proteinExistence type="inferred from homology"/>
<feature type="compositionally biased region" description="Basic and acidic residues" evidence="13">
    <location>
        <begin position="426"/>
        <end position="449"/>
    </location>
</feature>
<evidence type="ECO:0000256" key="6">
    <source>
        <dbReference type="ARBA" id="ARBA00022723"/>
    </source>
</evidence>
<keyword evidence="8" id="KW-0805">Transcription regulation</keyword>
<dbReference type="SUPFAM" id="SSF52467">
    <property type="entry name" value="DHS-like NAD/FAD-binding domain"/>
    <property type="match status" value="1"/>
</dbReference>
<evidence type="ECO:0000256" key="3">
    <source>
        <dbReference type="ARBA" id="ARBA00006924"/>
    </source>
</evidence>
<feature type="region of interest" description="Disordered" evidence="13">
    <location>
        <begin position="426"/>
        <end position="468"/>
    </location>
</feature>
<evidence type="ECO:0000256" key="9">
    <source>
        <dbReference type="ARBA" id="ARBA00023027"/>
    </source>
</evidence>
<dbReference type="GO" id="GO:0005634">
    <property type="term" value="C:nucleus"/>
    <property type="evidence" value="ECO:0007669"/>
    <property type="project" value="UniProtKB-SubCell"/>
</dbReference>
<dbReference type="Gene3D" id="3.30.1600.10">
    <property type="entry name" value="SIR2/SIRT2 'Small Domain"/>
    <property type="match status" value="1"/>
</dbReference>
<dbReference type="InParanoid" id="A7TQE2"/>
<evidence type="ECO:0000313" key="15">
    <source>
        <dbReference type="EMBL" id="EDO15541.1"/>
    </source>
</evidence>
<comment type="similarity">
    <text evidence="3">Belongs to the sirtuin family. Class I subfamily.</text>
</comment>